<comment type="similarity">
    <text evidence="2 5">Belongs to the RRS1 family.</text>
</comment>
<evidence type="ECO:0000313" key="8">
    <source>
        <dbReference type="Proteomes" id="UP000623467"/>
    </source>
</evidence>
<dbReference type="GO" id="GO:0005634">
    <property type="term" value="C:nucleus"/>
    <property type="evidence" value="ECO:0007669"/>
    <property type="project" value="UniProtKB-SubCell"/>
</dbReference>
<name>A0A8H7D666_9AGAR</name>
<feature type="region of interest" description="Disordered" evidence="6">
    <location>
        <begin position="177"/>
        <end position="206"/>
    </location>
</feature>
<comment type="caution">
    <text evidence="7">The sequence shown here is derived from an EMBL/GenBank/DDBJ whole genome shotgun (WGS) entry which is preliminary data.</text>
</comment>
<feature type="region of interest" description="Disordered" evidence="6">
    <location>
        <begin position="222"/>
        <end position="317"/>
    </location>
</feature>
<keyword evidence="8" id="KW-1185">Reference proteome</keyword>
<dbReference type="InterPro" id="IPR007023">
    <property type="entry name" value="Ribosom_reg"/>
</dbReference>
<comment type="function">
    <text evidence="5">Involved in ribosomal large subunit assembly.</text>
</comment>
<organism evidence="7 8">
    <name type="scientific">Mycena sanguinolenta</name>
    <dbReference type="NCBI Taxonomy" id="230812"/>
    <lineage>
        <taxon>Eukaryota</taxon>
        <taxon>Fungi</taxon>
        <taxon>Dikarya</taxon>
        <taxon>Basidiomycota</taxon>
        <taxon>Agaricomycotina</taxon>
        <taxon>Agaricomycetes</taxon>
        <taxon>Agaricomycetidae</taxon>
        <taxon>Agaricales</taxon>
        <taxon>Marasmiineae</taxon>
        <taxon>Mycenaceae</taxon>
        <taxon>Mycena</taxon>
    </lineage>
</organism>
<dbReference type="OrthoDB" id="28455at2759"/>
<proteinExistence type="inferred from homology"/>
<dbReference type="GO" id="GO:0042254">
    <property type="term" value="P:ribosome biogenesis"/>
    <property type="evidence" value="ECO:0007669"/>
    <property type="project" value="UniProtKB-KW"/>
</dbReference>
<comment type="subcellular location">
    <subcellularLocation>
        <location evidence="1 5">Nucleus</location>
    </subcellularLocation>
</comment>
<feature type="compositionally biased region" description="Basic and acidic residues" evidence="6">
    <location>
        <begin position="262"/>
        <end position="274"/>
    </location>
</feature>
<feature type="region of interest" description="Disordered" evidence="6">
    <location>
        <begin position="76"/>
        <end position="105"/>
    </location>
</feature>
<evidence type="ECO:0000256" key="4">
    <source>
        <dbReference type="ARBA" id="ARBA00023242"/>
    </source>
</evidence>
<evidence type="ECO:0000313" key="7">
    <source>
        <dbReference type="EMBL" id="KAF7363774.1"/>
    </source>
</evidence>
<keyword evidence="4 5" id="KW-0539">Nucleus</keyword>
<dbReference type="Pfam" id="PF04939">
    <property type="entry name" value="RRS1"/>
    <property type="match status" value="1"/>
</dbReference>
<evidence type="ECO:0000256" key="5">
    <source>
        <dbReference type="RuleBase" id="RU364132"/>
    </source>
</evidence>
<dbReference type="Proteomes" id="UP000623467">
    <property type="component" value="Unassembled WGS sequence"/>
</dbReference>
<evidence type="ECO:0000256" key="2">
    <source>
        <dbReference type="ARBA" id="ARBA00010077"/>
    </source>
</evidence>
<evidence type="ECO:0000256" key="3">
    <source>
        <dbReference type="ARBA" id="ARBA00022517"/>
    </source>
</evidence>
<sequence>MDVSGIIASNAAKYQAITVEKETPLEVDAGLLLVTDLNSIDEESYSANLEDHLQALARDGVQSLITSLFALPTQRSEDGPLAQLPVPTTALPRSKPLPKPKPPTKWEKFAAAKGIQHKKRDKREWDEERQEWVNRWGRDGKNKQVEEQWITEVPANADILLRHSDVDFDPRKVARDERKARVAKNEKQRLANAARAQGPREARKQEIDQTLATTRISTASMGKFDKKLEGEKKARGVKRKFEPTERPLEDEKNASLALISRMDSDAKKTRREPPTEENVLNVRKAVRFASKGRGGVALGRSAAGARGGRGGRGRGKR</sequence>
<reference evidence="7" key="1">
    <citation type="submission" date="2020-05" db="EMBL/GenBank/DDBJ databases">
        <title>Mycena genomes resolve the evolution of fungal bioluminescence.</title>
        <authorList>
            <person name="Tsai I.J."/>
        </authorList>
    </citation>
    <scope>NUCLEOTIDE SEQUENCE</scope>
    <source>
        <strain evidence="7">160909Yilan</strain>
    </source>
</reference>
<accession>A0A8H7D666</accession>
<feature type="compositionally biased region" description="Basic and acidic residues" evidence="6">
    <location>
        <begin position="223"/>
        <end position="253"/>
    </location>
</feature>
<evidence type="ECO:0000256" key="6">
    <source>
        <dbReference type="SAM" id="MobiDB-lite"/>
    </source>
</evidence>
<protein>
    <recommendedName>
        <fullName evidence="5">Ribosome biogenesis regulatory protein</fullName>
    </recommendedName>
</protein>
<feature type="compositionally biased region" description="Basic and acidic residues" evidence="6">
    <location>
        <begin position="177"/>
        <end position="189"/>
    </location>
</feature>
<keyword evidence="3 5" id="KW-0690">Ribosome biogenesis</keyword>
<dbReference type="AlphaFoldDB" id="A0A8H7D666"/>
<dbReference type="EMBL" id="JACAZH010000007">
    <property type="protein sequence ID" value="KAF7363774.1"/>
    <property type="molecule type" value="Genomic_DNA"/>
</dbReference>
<gene>
    <name evidence="7" type="ORF">MSAN_01035200</name>
</gene>
<evidence type="ECO:0000256" key="1">
    <source>
        <dbReference type="ARBA" id="ARBA00004123"/>
    </source>
</evidence>